<evidence type="ECO:0000256" key="1">
    <source>
        <dbReference type="SAM" id="MobiDB-lite"/>
    </source>
</evidence>
<gene>
    <name evidence="2" type="ORF">PIB30_112494</name>
</gene>
<evidence type="ECO:0000313" key="2">
    <source>
        <dbReference type="EMBL" id="MED6191074.1"/>
    </source>
</evidence>
<protein>
    <submittedName>
        <fullName evidence="2">Uncharacterized protein</fullName>
    </submittedName>
</protein>
<feature type="compositionally biased region" description="Gly residues" evidence="1">
    <location>
        <begin position="1"/>
        <end position="26"/>
    </location>
</feature>
<comment type="caution">
    <text evidence="2">The sequence shown here is derived from an EMBL/GenBank/DDBJ whole genome shotgun (WGS) entry which is preliminary data.</text>
</comment>
<feature type="compositionally biased region" description="Pro residues" evidence="1">
    <location>
        <begin position="44"/>
        <end position="63"/>
    </location>
</feature>
<accession>A0ABU6WYY3</accession>
<dbReference type="Proteomes" id="UP001341840">
    <property type="component" value="Unassembled WGS sequence"/>
</dbReference>
<keyword evidence="3" id="KW-1185">Reference proteome</keyword>
<sequence>MSGRGGGSSRGRGPGRSRGGGPGRGGARITVSTTPTNDSAPGSEPAPPPPISAPASSPAPPPTSTEHTHTEDTTSAPDTSEASRIVTDSEGRIRLRLDGKNGFLPSNASTQEMSDVVKLMYDTPWLSYSKVPIEVKDRWFNKWM</sequence>
<feature type="non-terminal residue" evidence="2">
    <location>
        <position position="144"/>
    </location>
</feature>
<name>A0ABU6WYY3_9FABA</name>
<reference evidence="2 3" key="1">
    <citation type="journal article" date="2023" name="Plants (Basel)">
        <title>Bridging the Gap: Combining Genomics and Transcriptomics Approaches to Understand Stylosanthes scabra, an Orphan Legume from the Brazilian Caatinga.</title>
        <authorList>
            <person name="Ferreira-Neto J.R.C."/>
            <person name="da Silva M.D."/>
            <person name="Binneck E."/>
            <person name="de Melo N.F."/>
            <person name="da Silva R.H."/>
            <person name="de Melo A.L.T.M."/>
            <person name="Pandolfi V."/>
            <person name="Bustamante F.O."/>
            <person name="Brasileiro-Vidal A.C."/>
            <person name="Benko-Iseppon A.M."/>
        </authorList>
    </citation>
    <scope>NUCLEOTIDE SEQUENCE [LARGE SCALE GENOMIC DNA]</scope>
    <source>
        <tissue evidence="2">Leaves</tissue>
    </source>
</reference>
<evidence type="ECO:0000313" key="3">
    <source>
        <dbReference type="Proteomes" id="UP001341840"/>
    </source>
</evidence>
<feature type="region of interest" description="Disordered" evidence="1">
    <location>
        <begin position="1"/>
        <end position="93"/>
    </location>
</feature>
<dbReference type="EMBL" id="JASCZI010189350">
    <property type="protein sequence ID" value="MED6191074.1"/>
    <property type="molecule type" value="Genomic_DNA"/>
</dbReference>
<organism evidence="2 3">
    <name type="scientific">Stylosanthes scabra</name>
    <dbReference type="NCBI Taxonomy" id="79078"/>
    <lineage>
        <taxon>Eukaryota</taxon>
        <taxon>Viridiplantae</taxon>
        <taxon>Streptophyta</taxon>
        <taxon>Embryophyta</taxon>
        <taxon>Tracheophyta</taxon>
        <taxon>Spermatophyta</taxon>
        <taxon>Magnoliopsida</taxon>
        <taxon>eudicotyledons</taxon>
        <taxon>Gunneridae</taxon>
        <taxon>Pentapetalae</taxon>
        <taxon>rosids</taxon>
        <taxon>fabids</taxon>
        <taxon>Fabales</taxon>
        <taxon>Fabaceae</taxon>
        <taxon>Papilionoideae</taxon>
        <taxon>50 kb inversion clade</taxon>
        <taxon>dalbergioids sensu lato</taxon>
        <taxon>Dalbergieae</taxon>
        <taxon>Pterocarpus clade</taxon>
        <taxon>Stylosanthes</taxon>
    </lineage>
</organism>
<proteinExistence type="predicted"/>